<dbReference type="NCBIfam" id="NF041082">
    <property type="entry name" value="thermosome_alpha"/>
    <property type="match status" value="1"/>
</dbReference>
<evidence type="ECO:0000256" key="6">
    <source>
        <dbReference type="SAM" id="MobiDB-lite"/>
    </source>
</evidence>
<dbReference type="PROSITE" id="PS00995">
    <property type="entry name" value="TCP1_3"/>
    <property type="match status" value="1"/>
</dbReference>
<name>A0A3N6PG96_NATCH</name>
<dbReference type="InterPro" id="IPR017998">
    <property type="entry name" value="Chaperone_TCP-1"/>
</dbReference>
<dbReference type="Proteomes" id="UP000281431">
    <property type="component" value="Unassembled WGS sequence"/>
</dbReference>
<evidence type="ECO:0000256" key="2">
    <source>
        <dbReference type="ARBA" id="ARBA00022741"/>
    </source>
</evidence>
<dbReference type="OrthoDB" id="220849at2157"/>
<dbReference type="InterPro" id="IPR053374">
    <property type="entry name" value="TCP-1_chaperonin"/>
</dbReference>
<evidence type="ECO:0000256" key="5">
    <source>
        <dbReference type="RuleBase" id="RU004187"/>
    </source>
</evidence>
<dbReference type="SUPFAM" id="SSF48592">
    <property type="entry name" value="GroEL equatorial domain-like"/>
    <property type="match status" value="1"/>
</dbReference>
<dbReference type="GO" id="GO:0140662">
    <property type="term" value="F:ATP-dependent protein folding chaperone"/>
    <property type="evidence" value="ECO:0007669"/>
    <property type="project" value="InterPro"/>
</dbReference>
<dbReference type="AlphaFoldDB" id="A0A3N6PG96"/>
<evidence type="ECO:0000313" key="7">
    <source>
        <dbReference type="EMBL" id="RQG99259.1"/>
    </source>
</evidence>
<keyword evidence="8" id="KW-1185">Reference proteome</keyword>
<dbReference type="NCBIfam" id="NF041083">
    <property type="entry name" value="thermosome_beta"/>
    <property type="match status" value="1"/>
</dbReference>
<reference evidence="7 8" key="1">
    <citation type="submission" date="2018-10" db="EMBL/GenBank/DDBJ databases">
        <title>Natrarchaeobius chitinivorans gen. nov., sp. nov., and Natrarchaeobius haloalkaliphilus sp. nov., alkaliphilic, chitin-utilizing haloarchaea from hypersaline alkaline lakes.</title>
        <authorList>
            <person name="Sorokin D.Y."/>
            <person name="Elcheninov A.G."/>
            <person name="Kostrikina N.A."/>
            <person name="Bale N.J."/>
            <person name="Sinninghe Damste J.S."/>
            <person name="Khijniak T.V."/>
            <person name="Kublanov I.V."/>
            <person name="Toshchakov S.V."/>
        </authorList>
    </citation>
    <scope>NUCLEOTIDE SEQUENCE [LARGE SCALE GENOMIC DNA]</scope>
    <source>
        <strain evidence="7 8">AArcht7</strain>
    </source>
</reference>
<sequence length="561" mass="59984">MPGNDVARQPLVSTADADDVRKSNVSAGKQLAETVRTTLGPNGLDKMLVADGMAVVTNDGASILDRLDVSHPVATLVLEVADQQESSAGDGTTSAVVLAGELLDEAETLLERGVHPAKITEGYHLAASRATDHLAERTVSVDFDDDERLRDVARTVVTGKWDESGTEFLADRAVETVRAIERDGRVGFERITRKTIPGGSFYDSEVIHGLVIDMAESSTKVVSPETALPRRYQDATVALVDEALTIDTAQGVGAVDLTCVDDLESLKAYERERYERYAETVTNAGADVLFCQQSIDDPVRYLLAEEGVLAVERTRRDELHKLARTTGAQPVPLDDLSRVATGTATTVERRSVGPTEITVVSGFDEFDQVSVLFRGGTEHVAAETKRMLDNCFYALKLAIEDEAVVPGGGAIEVALARELRADASSLPGKEQLAVEAFADALETVPRILAESSGMNPVDAVLELRTAHHDGRSTAGLNLESGSVDDMVDHGVLEPLHVKRQAIASAAEAANLIVRIDDAVSVSGNGDGHDHDHDHDHGPGGLVHSTDGYPWAVGHSMGHDHH</sequence>
<dbReference type="InterPro" id="IPR002194">
    <property type="entry name" value="Chaperonin_TCP-1_CS"/>
</dbReference>
<dbReference type="Gene3D" id="3.30.260.10">
    <property type="entry name" value="TCP-1-like chaperonin intermediate domain"/>
    <property type="match status" value="1"/>
</dbReference>
<dbReference type="SUPFAM" id="SSF52029">
    <property type="entry name" value="GroEL apical domain-like"/>
    <property type="match status" value="1"/>
</dbReference>
<organism evidence="7 8">
    <name type="scientific">Natrarchaeobius chitinivorans</name>
    <dbReference type="NCBI Taxonomy" id="1679083"/>
    <lineage>
        <taxon>Archaea</taxon>
        <taxon>Methanobacteriati</taxon>
        <taxon>Methanobacteriota</taxon>
        <taxon>Stenosarchaea group</taxon>
        <taxon>Halobacteria</taxon>
        <taxon>Halobacteriales</taxon>
        <taxon>Natrialbaceae</taxon>
        <taxon>Natrarchaeobius</taxon>
    </lineage>
</organism>
<protein>
    <submittedName>
        <fullName evidence="7">Thermosome subunit 1</fullName>
    </submittedName>
</protein>
<dbReference type="InterPro" id="IPR054827">
    <property type="entry name" value="thermosome_alpha"/>
</dbReference>
<dbReference type="InterPro" id="IPR027409">
    <property type="entry name" value="GroEL-like_apical_dom_sf"/>
</dbReference>
<keyword evidence="2 5" id="KW-0547">Nucleotide-binding</keyword>
<dbReference type="GO" id="GO:0005524">
    <property type="term" value="F:ATP binding"/>
    <property type="evidence" value="ECO:0007669"/>
    <property type="project" value="UniProtKB-KW"/>
</dbReference>
<evidence type="ECO:0000256" key="3">
    <source>
        <dbReference type="ARBA" id="ARBA00022840"/>
    </source>
</evidence>
<accession>A0A3N6PG96</accession>
<dbReference type="PANTHER" id="PTHR11353">
    <property type="entry name" value="CHAPERONIN"/>
    <property type="match status" value="1"/>
</dbReference>
<feature type="compositionally biased region" description="Basic and acidic residues" evidence="6">
    <location>
        <begin position="526"/>
        <end position="537"/>
    </location>
</feature>
<dbReference type="Gene3D" id="3.50.7.10">
    <property type="entry name" value="GroEL"/>
    <property type="match status" value="1"/>
</dbReference>
<dbReference type="InterPro" id="IPR027410">
    <property type="entry name" value="TCP-1-like_intermed_sf"/>
</dbReference>
<gene>
    <name evidence="7" type="ORF">EA472_15370</name>
</gene>
<dbReference type="PROSITE" id="PS00750">
    <property type="entry name" value="TCP1_1"/>
    <property type="match status" value="1"/>
</dbReference>
<comment type="caution">
    <text evidence="7">The sequence shown here is derived from an EMBL/GenBank/DDBJ whole genome shotgun (WGS) entry which is preliminary data.</text>
</comment>
<dbReference type="SUPFAM" id="SSF54849">
    <property type="entry name" value="GroEL-intermediate domain like"/>
    <property type="match status" value="1"/>
</dbReference>
<feature type="region of interest" description="Disordered" evidence="6">
    <location>
        <begin position="523"/>
        <end position="561"/>
    </location>
</feature>
<dbReference type="PRINTS" id="PR00304">
    <property type="entry name" value="TCOMPLEXTCP1"/>
</dbReference>
<dbReference type="GO" id="GO:0016887">
    <property type="term" value="F:ATP hydrolysis activity"/>
    <property type="evidence" value="ECO:0007669"/>
    <property type="project" value="InterPro"/>
</dbReference>
<evidence type="ECO:0000256" key="1">
    <source>
        <dbReference type="ARBA" id="ARBA00008020"/>
    </source>
</evidence>
<dbReference type="Pfam" id="PF00118">
    <property type="entry name" value="Cpn60_TCP1"/>
    <property type="match status" value="1"/>
</dbReference>
<dbReference type="GO" id="GO:0051082">
    <property type="term" value="F:unfolded protein binding"/>
    <property type="evidence" value="ECO:0007669"/>
    <property type="project" value="InterPro"/>
</dbReference>
<dbReference type="InterPro" id="IPR002423">
    <property type="entry name" value="Cpn60/GroEL/TCP-1"/>
</dbReference>
<evidence type="ECO:0000256" key="4">
    <source>
        <dbReference type="ARBA" id="ARBA00023186"/>
    </source>
</evidence>
<dbReference type="InterPro" id="IPR027413">
    <property type="entry name" value="GROEL-like_equatorial_sf"/>
</dbReference>
<comment type="similarity">
    <text evidence="1 5">Belongs to the TCP-1 chaperonin family.</text>
</comment>
<keyword evidence="3 5" id="KW-0067">ATP-binding</keyword>
<proteinExistence type="inferred from homology"/>
<dbReference type="EMBL" id="REFZ01000010">
    <property type="protein sequence ID" value="RQG99259.1"/>
    <property type="molecule type" value="Genomic_DNA"/>
</dbReference>
<keyword evidence="4 5" id="KW-0143">Chaperone</keyword>
<dbReference type="Gene3D" id="1.10.560.10">
    <property type="entry name" value="GroEL-like equatorial domain"/>
    <property type="match status" value="1"/>
</dbReference>
<evidence type="ECO:0000313" key="8">
    <source>
        <dbReference type="Proteomes" id="UP000281431"/>
    </source>
</evidence>